<reference evidence="6" key="1">
    <citation type="submission" date="2016-11" db="UniProtKB">
        <authorList>
            <consortium name="WormBaseParasite"/>
        </authorList>
    </citation>
    <scope>IDENTIFICATION</scope>
</reference>
<keyword evidence="2" id="KW-0238">DNA-binding</keyword>
<name>A0A1I7ZU97_9BILA</name>
<dbReference type="GO" id="GO:0003677">
    <property type="term" value="F:DNA binding"/>
    <property type="evidence" value="ECO:0007669"/>
    <property type="project" value="UniProtKB-KW"/>
</dbReference>
<comment type="similarity">
    <text evidence="1">Belongs to the TBP family.</text>
</comment>
<organism evidence="5 6">
    <name type="scientific">Steinernema glaseri</name>
    <dbReference type="NCBI Taxonomy" id="37863"/>
    <lineage>
        <taxon>Eukaryota</taxon>
        <taxon>Metazoa</taxon>
        <taxon>Ecdysozoa</taxon>
        <taxon>Nematoda</taxon>
        <taxon>Chromadorea</taxon>
        <taxon>Rhabditida</taxon>
        <taxon>Tylenchina</taxon>
        <taxon>Panagrolaimomorpha</taxon>
        <taxon>Strongyloidoidea</taxon>
        <taxon>Steinernematidae</taxon>
        <taxon>Steinernema</taxon>
    </lineage>
</organism>
<dbReference type="InterPro" id="IPR012295">
    <property type="entry name" value="TBP_dom_sf"/>
</dbReference>
<feature type="region of interest" description="Disordered" evidence="4">
    <location>
        <begin position="1"/>
        <end position="38"/>
    </location>
</feature>
<dbReference type="InterPro" id="IPR000814">
    <property type="entry name" value="TBP"/>
</dbReference>
<dbReference type="Proteomes" id="UP000095287">
    <property type="component" value="Unplaced"/>
</dbReference>
<dbReference type="PRINTS" id="PR00686">
    <property type="entry name" value="TIFACTORIID"/>
</dbReference>
<dbReference type="Gene3D" id="3.30.310.10">
    <property type="entry name" value="TATA-Binding Protein"/>
    <property type="match status" value="2"/>
</dbReference>
<dbReference type="GO" id="GO:0006352">
    <property type="term" value="P:DNA-templated transcription initiation"/>
    <property type="evidence" value="ECO:0007669"/>
    <property type="project" value="InterPro"/>
</dbReference>
<dbReference type="AlphaFoldDB" id="A0A1I7ZU97"/>
<evidence type="ECO:0000256" key="2">
    <source>
        <dbReference type="ARBA" id="ARBA00023125"/>
    </source>
</evidence>
<keyword evidence="3" id="KW-0804">Transcription</keyword>
<accession>A0A1I7ZU97</accession>
<dbReference type="SUPFAM" id="SSF55945">
    <property type="entry name" value="TATA-box binding protein-like"/>
    <property type="match status" value="2"/>
</dbReference>
<protein>
    <submittedName>
        <fullName evidence="6">TATA-box-binding protein</fullName>
    </submittedName>
</protein>
<dbReference type="Pfam" id="PF00352">
    <property type="entry name" value="TBP"/>
    <property type="match status" value="2"/>
</dbReference>
<evidence type="ECO:0000313" key="6">
    <source>
        <dbReference type="WBParaSite" id="L893_g29885.t1"/>
    </source>
</evidence>
<sequence>MHPIRLGPSSFQIGVSEKSKSRTQEAPQHGPTPSLQHATHYYGQPTAVSFANGPAHYTQMPMYHPSPTVPMSCGGPISQVARPGPSNVALQPSQRVVQYGTAPLPPPTLKIGAFENERKGKKRRSGASAKKLPQKYGKMYVHNTVVTTKLTISETAPSNRDNVLDLRWIAMRLVNAHYQPRSFPAIRILLRKPIRASVNLFSTGIVVCTGTRSEEDARKAFHSVARRIGKLKTENGEPRYTIKSMLNTRVDNMVGNVRLGYGIDFDKLLAGEGNLASYEPLLFGALKYTIPEPKVTANIFTNGSVNLLGAKSMEDLMKAHEIICEMVPKYGKMKAGKEQEEEVVEELADEVIDVET</sequence>
<keyword evidence="5" id="KW-1185">Reference proteome</keyword>
<dbReference type="WBParaSite" id="L893_g29885.t1">
    <property type="protein sequence ID" value="L893_g29885.t1"/>
    <property type="gene ID" value="L893_g29885"/>
</dbReference>
<evidence type="ECO:0000256" key="4">
    <source>
        <dbReference type="SAM" id="MobiDB-lite"/>
    </source>
</evidence>
<evidence type="ECO:0000256" key="3">
    <source>
        <dbReference type="ARBA" id="ARBA00023163"/>
    </source>
</evidence>
<evidence type="ECO:0000313" key="5">
    <source>
        <dbReference type="Proteomes" id="UP000095287"/>
    </source>
</evidence>
<evidence type="ECO:0000256" key="1">
    <source>
        <dbReference type="ARBA" id="ARBA00005560"/>
    </source>
</evidence>
<dbReference type="PANTHER" id="PTHR10126">
    <property type="entry name" value="TATA-BOX BINDING PROTEIN"/>
    <property type="match status" value="1"/>
</dbReference>
<proteinExistence type="inferred from homology"/>